<dbReference type="Gene3D" id="3.30.450.20">
    <property type="entry name" value="PAS domain"/>
    <property type="match status" value="2"/>
</dbReference>
<dbReference type="InterPro" id="IPR005467">
    <property type="entry name" value="His_kinase_dom"/>
</dbReference>
<evidence type="ECO:0000256" key="1">
    <source>
        <dbReference type="ARBA" id="ARBA00000085"/>
    </source>
</evidence>
<dbReference type="InterPro" id="IPR003594">
    <property type="entry name" value="HATPase_dom"/>
</dbReference>
<dbReference type="PANTHER" id="PTHR43711:SF1">
    <property type="entry name" value="HISTIDINE KINASE 1"/>
    <property type="match status" value="1"/>
</dbReference>
<dbReference type="SMART" id="SM00388">
    <property type="entry name" value="HisKA"/>
    <property type="match status" value="1"/>
</dbReference>
<organism evidence="8 9">
    <name type="scientific">Sphingomonas jejuensis</name>
    <dbReference type="NCBI Taxonomy" id="904715"/>
    <lineage>
        <taxon>Bacteria</taxon>
        <taxon>Pseudomonadati</taxon>
        <taxon>Pseudomonadota</taxon>
        <taxon>Alphaproteobacteria</taxon>
        <taxon>Sphingomonadales</taxon>
        <taxon>Sphingomonadaceae</taxon>
        <taxon>Sphingomonas</taxon>
    </lineage>
</organism>
<keyword evidence="4" id="KW-0808">Transferase</keyword>
<dbReference type="EMBL" id="JAATJE010000001">
    <property type="protein sequence ID" value="NJC33421.1"/>
    <property type="molecule type" value="Genomic_DNA"/>
</dbReference>
<feature type="domain" description="Histidine kinase" evidence="7">
    <location>
        <begin position="567"/>
        <end position="785"/>
    </location>
</feature>
<dbReference type="Proteomes" id="UP000734218">
    <property type="component" value="Unassembled WGS sequence"/>
</dbReference>
<dbReference type="Gene3D" id="3.30.565.10">
    <property type="entry name" value="Histidine kinase-like ATPase, C-terminal domain"/>
    <property type="match status" value="1"/>
</dbReference>
<dbReference type="SMART" id="SM00387">
    <property type="entry name" value="HATPase_c"/>
    <property type="match status" value="1"/>
</dbReference>
<dbReference type="PANTHER" id="PTHR43711">
    <property type="entry name" value="TWO-COMPONENT HISTIDINE KINASE"/>
    <property type="match status" value="1"/>
</dbReference>
<dbReference type="Gene3D" id="1.10.287.130">
    <property type="match status" value="1"/>
</dbReference>
<dbReference type="SUPFAM" id="SSF55785">
    <property type="entry name" value="PYP-like sensor domain (PAS domain)"/>
    <property type="match status" value="2"/>
</dbReference>
<dbReference type="PROSITE" id="PS50109">
    <property type="entry name" value="HIS_KIN"/>
    <property type="match status" value="1"/>
</dbReference>
<proteinExistence type="predicted"/>
<keyword evidence="3" id="KW-0597">Phosphoprotein</keyword>
<dbReference type="PRINTS" id="PR00344">
    <property type="entry name" value="BCTRLSENSOR"/>
</dbReference>
<dbReference type="GO" id="GO:0016301">
    <property type="term" value="F:kinase activity"/>
    <property type="evidence" value="ECO:0007669"/>
    <property type="project" value="UniProtKB-KW"/>
</dbReference>
<keyword evidence="6" id="KW-0902">Two-component regulatory system</keyword>
<dbReference type="RefSeq" id="WP_167953395.1">
    <property type="nucleotide sequence ID" value="NZ_JAATJE010000001.1"/>
</dbReference>
<comment type="catalytic activity">
    <reaction evidence="1">
        <text>ATP + protein L-histidine = ADP + protein N-phospho-L-histidine.</text>
        <dbReference type="EC" id="2.7.13.3"/>
    </reaction>
</comment>
<accession>A0ABX0XKW4</accession>
<dbReference type="SUPFAM" id="SSF47384">
    <property type="entry name" value="Homodimeric domain of signal transducing histidine kinase"/>
    <property type="match status" value="1"/>
</dbReference>
<dbReference type="Pfam" id="PF00512">
    <property type="entry name" value="HisKA"/>
    <property type="match status" value="1"/>
</dbReference>
<dbReference type="InterPro" id="IPR050736">
    <property type="entry name" value="Sensor_HK_Regulatory"/>
</dbReference>
<comment type="caution">
    <text evidence="8">The sequence shown here is derived from an EMBL/GenBank/DDBJ whole genome shotgun (WGS) entry which is preliminary data.</text>
</comment>
<dbReference type="InterPro" id="IPR003661">
    <property type="entry name" value="HisK_dim/P_dom"/>
</dbReference>
<evidence type="ECO:0000256" key="3">
    <source>
        <dbReference type="ARBA" id="ARBA00022553"/>
    </source>
</evidence>
<dbReference type="CDD" id="cd00082">
    <property type="entry name" value="HisKA"/>
    <property type="match status" value="1"/>
</dbReference>
<dbReference type="InterPro" id="IPR036890">
    <property type="entry name" value="HATPase_C_sf"/>
</dbReference>
<dbReference type="Pfam" id="PF02518">
    <property type="entry name" value="HATPase_c"/>
    <property type="match status" value="1"/>
</dbReference>
<gene>
    <name evidence="8" type="ORF">GGR88_000895</name>
</gene>
<keyword evidence="9" id="KW-1185">Reference proteome</keyword>
<dbReference type="SUPFAM" id="SSF55874">
    <property type="entry name" value="ATPase domain of HSP90 chaperone/DNA topoisomerase II/histidine kinase"/>
    <property type="match status" value="1"/>
</dbReference>
<dbReference type="EC" id="2.7.13.3" evidence="2"/>
<dbReference type="InterPro" id="IPR004358">
    <property type="entry name" value="Sig_transdc_His_kin-like_C"/>
</dbReference>
<keyword evidence="5 8" id="KW-0418">Kinase</keyword>
<dbReference type="Pfam" id="PF12860">
    <property type="entry name" value="PAS_7"/>
    <property type="match status" value="2"/>
</dbReference>
<evidence type="ECO:0000256" key="4">
    <source>
        <dbReference type="ARBA" id="ARBA00022679"/>
    </source>
</evidence>
<evidence type="ECO:0000313" key="9">
    <source>
        <dbReference type="Proteomes" id="UP000734218"/>
    </source>
</evidence>
<dbReference type="InterPro" id="IPR036097">
    <property type="entry name" value="HisK_dim/P_sf"/>
</dbReference>
<dbReference type="CDD" id="cd00075">
    <property type="entry name" value="HATPase"/>
    <property type="match status" value="1"/>
</dbReference>
<reference evidence="8 9" key="1">
    <citation type="submission" date="2020-03" db="EMBL/GenBank/DDBJ databases">
        <title>Genomic Encyclopedia of Type Strains, Phase IV (KMG-IV): sequencing the most valuable type-strain genomes for metagenomic binning, comparative biology and taxonomic classification.</title>
        <authorList>
            <person name="Goeker M."/>
        </authorList>
    </citation>
    <scope>NUCLEOTIDE SEQUENCE [LARGE SCALE GENOMIC DNA]</scope>
    <source>
        <strain evidence="8 9">DSM 27651</strain>
    </source>
</reference>
<evidence type="ECO:0000256" key="2">
    <source>
        <dbReference type="ARBA" id="ARBA00012438"/>
    </source>
</evidence>
<evidence type="ECO:0000256" key="5">
    <source>
        <dbReference type="ARBA" id="ARBA00022777"/>
    </source>
</evidence>
<evidence type="ECO:0000259" key="7">
    <source>
        <dbReference type="PROSITE" id="PS50109"/>
    </source>
</evidence>
<dbReference type="InterPro" id="IPR035965">
    <property type="entry name" value="PAS-like_dom_sf"/>
</dbReference>
<sequence length="785" mass="85442">MIVLSPVLAVAAGVILALWLTAGAAMLVRGRRLREEALQARRRGDRLLELIDTAPAAPLVVHADGGLEAPLRLMAWLGLDEVPATLSGLSADDRGLQVADLAALADDIASARVTARPFTRAVKVRGSSRTLLVRGAAGVFSDGQPSDVLLWFFDMTESQTEIAQLREEGARLSRAFDALSGLIEASPIPMWHRGPDLRLTLVNSAYVRAVEAEDAQDVVRRGLELIETAGSKGPLAMAAAARESRRISSRTVPATIAGERRMFNIVDVPLGDAGVAGYAIDIDAQEQARLALDRFVMAQRDTLDRLSAGVVQFGPDRTLLFCNQPFQRLFALRPEWLAERPEFDRVLERMREAGRLPEVRDFRGWRDERRGWFTSPDGGTEEHWTLPGGAHFRVVAQPLPDGGLIVIFEDQTEQLALASARDTLLRVRAATFDNLFEGIGVFAADGRLQLWNSKFRDIWEFDEELLATHPRVDRLAEAASQRLSNPSRAAILRELVRVATTDRKQRAGRVALKNGSHFEFAAVPLPDGNALFTMLDITDSRRIEAALRDRNEALEAADKVKTAFVANMSYELRTPLTSIGGFAEMLAGGYAGDLSGQAADYVEAILESVSRLGSLIDSVLDLTQSAAGSLPIESSSIDLARLCRDAAEQVRTLADERSISLQVDLPASLGRFDGDARRLRQAFDNLVENAVRYTQVGGRVEVRGHGDDKEVVLTVSDNGPGMNSAEQAQAFDRFGRAESDRDDGMSSLGLGLPLARQFVEAHGGTLTMTSEVGTGTAVTVTLPRR</sequence>
<protein>
    <recommendedName>
        <fullName evidence="2">histidine kinase</fullName>
        <ecNumber evidence="2">2.7.13.3</ecNumber>
    </recommendedName>
</protein>
<evidence type="ECO:0000256" key="6">
    <source>
        <dbReference type="ARBA" id="ARBA00023012"/>
    </source>
</evidence>
<name>A0ABX0XKW4_9SPHN</name>
<evidence type="ECO:0000313" key="8">
    <source>
        <dbReference type="EMBL" id="NJC33421.1"/>
    </source>
</evidence>